<accession>A0A0J7KRE1</accession>
<feature type="region of interest" description="Disordered" evidence="1">
    <location>
        <begin position="322"/>
        <end position="345"/>
    </location>
</feature>
<dbReference type="InterPro" id="IPR032135">
    <property type="entry name" value="DUF4817"/>
</dbReference>
<evidence type="ECO:0000259" key="2">
    <source>
        <dbReference type="Pfam" id="PF16087"/>
    </source>
</evidence>
<feature type="compositionally biased region" description="Polar residues" evidence="1">
    <location>
        <begin position="259"/>
        <end position="289"/>
    </location>
</feature>
<dbReference type="EMBL" id="LBMM01003999">
    <property type="protein sequence ID" value="KMQ92913.1"/>
    <property type="molecule type" value="Genomic_DNA"/>
</dbReference>
<feature type="compositionally biased region" description="Basic residues" evidence="1">
    <location>
        <begin position="226"/>
        <end position="243"/>
    </location>
</feature>
<feature type="domain" description="DUF4817" evidence="2">
    <location>
        <begin position="4"/>
        <end position="42"/>
    </location>
</feature>
<evidence type="ECO:0000313" key="3">
    <source>
        <dbReference type="EMBL" id="KMQ92913.1"/>
    </source>
</evidence>
<organism evidence="3 4">
    <name type="scientific">Lasius niger</name>
    <name type="common">Black garden ant</name>
    <dbReference type="NCBI Taxonomy" id="67767"/>
    <lineage>
        <taxon>Eukaryota</taxon>
        <taxon>Metazoa</taxon>
        <taxon>Ecdysozoa</taxon>
        <taxon>Arthropoda</taxon>
        <taxon>Hexapoda</taxon>
        <taxon>Insecta</taxon>
        <taxon>Pterygota</taxon>
        <taxon>Neoptera</taxon>
        <taxon>Endopterygota</taxon>
        <taxon>Hymenoptera</taxon>
        <taxon>Apocrita</taxon>
        <taxon>Aculeata</taxon>
        <taxon>Formicoidea</taxon>
        <taxon>Formicidae</taxon>
        <taxon>Formicinae</taxon>
        <taxon>Lasius</taxon>
        <taxon>Lasius</taxon>
    </lineage>
</organism>
<dbReference type="GO" id="GO:0003676">
    <property type="term" value="F:nucleic acid binding"/>
    <property type="evidence" value="ECO:0007669"/>
    <property type="project" value="InterPro"/>
</dbReference>
<name>A0A0J7KRE1_LASNI</name>
<dbReference type="Proteomes" id="UP000036403">
    <property type="component" value="Unassembled WGS sequence"/>
</dbReference>
<dbReference type="PaxDb" id="67767-A0A0J7KRE1"/>
<dbReference type="PANTHER" id="PTHR47326:SF1">
    <property type="entry name" value="HTH PSQ-TYPE DOMAIN-CONTAINING PROTEIN"/>
    <property type="match status" value="1"/>
</dbReference>
<feature type="region of interest" description="Disordered" evidence="1">
    <location>
        <begin position="226"/>
        <end position="297"/>
    </location>
</feature>
<dbReference type="Pfam" id="PF16087">
    <property type="entry name" value="DUF4817"/>
    <property type="match status" value="1"/>
</dbReference>
<feature type="compositionally biased region" description="Polar residues" evidence="1">
    <location>
        <begin position="322"/>
        <end position="337"/>
    </location>
</feature>
<comment type="caution">
    <text evidence="3">The sequence shown here is derived from an EMBL/GenBank/DDBJ whole genome shotgun (WGS) entry which is preliminary data.</text>
</comment>
<sequence>MDYTLIEYCDMLIIYGECDENATVATQEYAIRFPERRAPSKNIGPFEMPIRLNGNMYNNFLDNNLPELLEDVPLNVRQWLDFQQGGAPPHNARCVRQSLNEKFSGRWIRRGGPISWPARSPDLTPLDYFLWDHMKKHVYKRQINNREKLEEKIIEAIATITPEMIIDATNSLHIGKMEVMLINIATNDIFKTALALDLSSECENQHAKLRILKKDAVPMPVNISKRKQAKNLQRQKRTRRRTFKKTEQKTKTKIEKTGESISSSDTFTQEELLQNNAADSEINKSNAFETESEYHDSDCEERDSKIMDCDSEVSTVNNKLEQATTNVNSTMPDQNSAEKVCNDKE</sequence>
<dbReference type="STRING" id="67767.A0A0J7KRE1"/>
<reference evidence="3 4" key="1">
    <citation type="submission" date="2015-04" db="EMBL/GenBank/DDBJ databases">
        <title>Lasius niger genome sequencing.</title>
        <authorList>
            <person name="Konorov E.A."/>
            <person name="Nikitin M.A."/>
            <person name="Kirill M.V."/>
            <person name="Chang P."/>
        </authorList>
    </citation>
    <scope>NUCLEOTIDE SEQUENCE [LARGE SCALE GENOMIC DNA]</scope>
    <source>
        <tissue evidence="3">Whole</tissue>
    </source>
</reference>
<evidence type="ECO:0000256" key="1">
    <source>
        <dbReference type="SAM" id="MobiDB-lite"/>
    </source>
</evidence>
<dbReference type="OrthoDB" id="9986793at2759"/>
<keyword evidence="4" id="KW-1185">Reference proteome</keyword>
<protein>
    <submittedName>
        <fullName evidence="3">Transposable element tc3 transposase</fullName>
    </submittedName>
</protein>
<dbReference type="InterPro" id="IPR036397">
    <property type="entry name" value="RNaseH_sf"/>
</dbReference>
<dbReference type="AlphaFoldDB" id="A0A0J7KRE1"/>
<proteinExistence type="predicted"/>
<evidence type="ECO:0000313" key="4">
    <source>
        <dbReference type="Proteomes" id="UP000036403"/>
    </source>
</evidence>
<dbReference type="Gene3D" id="3.30.420.10">
    <property type="entry name" value="Ribonuclease H-like superfamily/Ribonuclease H"/>
    <property type="match status" value="1"/>
</dbReference>
<gene>
    <name evidence="3" type="ORF">RF55_7045</name>
</gene>
<feature type="compositionally biased region" description="Basic and acidic residues" evidence="1">
    <location>
        <begin position="244"/>
        <end position="258"/>
    </location>
</feature>
<dbReference type="PANTHER" id="PTHR47326">
    <property type="entry name" value="TRANSPOSABLE ELEMENT TC3 TRANSPOSASE-LIKE PROTEIN"/>
    <property type="match status" value="1"/>
</dbReference>